<keyword evidence="9" id="KW-0677">Repeat</keyword>
<dbReference type="InterPro" id="IPR055414">
    <property type="entry name" value="LRR_R13L4/SHOC2-like"/>
</dbReference>
<evidence type="ECO:0000256" key="1">
    <source>
        <dbReference type="ARBA" id="ARBA00004479"/>
    </source>
</evidence>
<evidence type="ECO:0000256" key="6">
    <source>
        <dbReference type="ARBA" id="ARBA00022679"/>
    </source>
</evidence>
<dbReference type="InterPro" id="IPR011009">
    <property type="entry name" value="Kinase-like_dom_sf"/>
</dbReference>
<keyword evidence="10 17" id="KW-0547">Nucleotide-binding</keyword>
<name>A0A8T0IEN3_CERPU</name>
<evidence type="ECO:0000256" key="2">
    <source>
        <dbReference type="ARBA" id="ARBA00008684"/>
    </source>
</evidence>
<keyword evidence="22" id="KW-1185">Reference proteome</keyword>
<feature type="transmembrane region" description="Helical" evidence="19">
    <location>
        <begin position="587"/>
        <end position="611"/>
    </location>
</feature>
<dbReference type="AlphaFoldDB" id="A0A8T0IEN3"/>
<evidence type="ECO:0000256" key="5">
    <source>
        <dbReference type="ARBA" id="ARBA00022614"/>
    </source>
</evidence>
<evidence type="ECO:0000256" key="9">
    <source>
        <dbReference type="ARBA" id="ARBA00022737"/>
    </source>
</evidence>
<keyword evidence="8" id="KW-0732">Signal</keyword>
<sequence length="982" mass="106060">MGRRDMMANPDPQSNTEKMSLRGGGGRGGVAARLVFILLMATFSVPAMAVSDPTETAALLAFKSAQIDPGGKLSAWNGNDPCGPPAWAGIYCEVDTTTKVSHVIEIRAMNYNLRGTLVPHLGNLTRLLRLNVINNGLTGQIPPALGKLGNLILFLVNNNELTGEIPPELGNLTSLIRFQIDVNRLSGSIPPQLGNLTRVNHLHMNNNSLSGAIPADLARLRNLNHLILDHNKVSGPLPEVLSTVPQLTIIQLDYNPINAGLPLSWTQIPSLIKLSLRNCSITGTAPELGAMSNLTFVDMSDNGLTGGLPSNISSKMITLAFSNNQLVGNVPPQYATLDAIQNLDLSNNKLNGSVPTFGTGASFNNDSQMVVIDLQNNLFTGWNVQTQEAVTRPNKKVWLTGNPSMCGSNGIIPAPTQLSVCQGSNSVLQQGVSYGSDAPKGTAVCPSSCEYPALLVEANNLTCWCATPITVQIRLKSPSFTYFDPGYLTYFQGLAARALSISTYQVRASNTTRTPGLFSQDITLLIFPPAKSASFNESAYDAVYLQFASWRVSAGEEWSFSIVGPYDFLDFFIATAGSSKKGLSTGAVVGIVVGAVALAAALAALFTFALLRRRSAYSRDPKQALPLLPPGVNIKGVKGFTFAELAKATDNFSSDHELGQGGYGKVYKGVLADGGLVAIKRAQEGSMQGATQFYTEIELLSRVHHRNLVQLLGFCNDRGEQMLVYEFMAGGTLRDHLTPTEIMDFGRRMHIALGTARGILYLHTEADPPIFHRDIKASNILLDERYNAKVADFGLSKLAPIPDLNGATPEHVSTIVKGTPGYLDPEYFLTQKLTDKTDVYSFGVVLLEIITGMFPIAYGKNIVREVNRAMEEGDIMSIADPQMGSNPSKQGLEPLLKLALACCQNESEARPSMVEIVRELEDIWRIIKPTLMSKVDSDTFSIDMEHLRGSHGQMQPSSSSFQDASYIMSDGKGDLRGSINPR</sequence>
<feature type="transmembrane region" description="Helical" evidence="19">
    <location>
        <begin position="839"/>
        <end position="858"/>
    </location>
</feature>
<feature type="compositionally biased region" description="Polar residues" evidence="18">
    <location>
        <begin position="952"/>
        <end position="963"/>
    </location>
</feature>
<feature type="region of interest" description="Disordered" evidence="18">
    <location>
        <begin position="1"/>
        <end position="24"/>
    </location>
</feature>
<keyword evidence="16" id="KW-0325">Glycoprotein</keyword>
<dbReference type="Pfam" id="PF08263">
    <property type="entry name" value="LRRNT_2"/>
    <property type="match status" value="1"/>
</dbReference>
<gene>
    <name evidence="21" type="ORF">KC19_3G043100</name>
</gene>
<dbReference type="InterPro" id="IPR000719">
    <property type="entry name" value="Prot_kinase_dom"/>
</dbReference>
<evidence type="ECO:0000313" key="21">
    <source>
        <dbReference type="EMBL" id="KAG0582214.1"/>
    </source>
</evidence>
<dbReference type="InterPro" id="IPR032675">
    <property type="entry name" value="LRR_dom_sf"/>
</dbReference>
<keyword evidence="11" id="KW-0418">Kinase</keyword>
<dbReference type="Pfam" id="PF23598">
    <property type="entry name" value="LRR_14"/>
    <property type="match status" value="1"/>
</dbReference>
<dbReference type="InterPro" id="IPR017441">
    <property type="entry name" value="Protein_kinase_ATP_BS"/>
</dbReference>
<dbReference type="FunFam" id="3.30.200.20:FF:000328">
    <property type="entry name" value="Leucine-rich repeat protein kinase family protein"/>
    <property type="match status" value="1"/>
</dbReference>
<dbReference type="PROSITE" id="PS00107">
    <property type="entry name" value="PROTEIN_KINASE_ATP"/>
    <property type="match status" value="1"/>
</dbReference>
<evidence type="ECO:0000256" key="11">
    <source>
        <dbReference type="ARBA" id="ARBA00022777"/>
    </source>
</evidence>
<dbReference type="PANTHER" id="PTHR45974:SF266">
    <property type="entry name" value="LEUCINE-RICH REPEAT RECEPTOR PROTEIN KINASE HPCA1"/>
    <property type="match status" value="1"/>
</dbReference>
<feature type="region of interest" description="Disordered" evidence="18">
    <location>
        <begin position="948"/>
        <end position="982"/>
    </location>
</feature>
<feature type="domain" description="Protein kinase" evidence="20">
    <location>
        <begin position="652"/>
        <end position="931"/>
    </location>
</feature>
<dbReference type="Pfam" id="PF00069">
    <property type="entry name" value="Pkinase"/>
    <property type="match status" value="1"/>
</dbReference>
<evidence type="ECO:0000256" key="15">
    <source>
        <dbReference type="ARBA" id="ARBA00023170"/>
    </source>
</evidence>
<comment type="caution">
    <text evidence="21">The sequence shown here is derived from an EMBL/GenBank/DDBJ whole genome shotgun (WGS) entry which is preliminary data.</text>
</comment>
<evidence type="ECO:0000313" key="22">
    <source>
        <dbReference type="Proteomes" id="UP000822688"/>
    </source>
</evidence>
<dbReference type="SMART" id="SM00220">
    <property type="entry name" value="S_TKc"/>
    <property type="match status" value="1"/>
</dbReference>
<evidence type="ECO:0000256" key="14">
    <source>
        <dbReference type="ARBA" id="ARBA00023136"/>
    </source>
</evidence>
<keyword evidence="13 19" id="KW-1133">Transmembrane helix</keyword>
<dbReference type="CDD" id="cd14066">
    <property type="entry name" value="STKc_IRAK"/>
    <property type="match status" value="1"/>
</dbReference>
<comment type="subcellular location">
    <subcellularLocation>
        <location evidence="1">Membrane</location>
        <topology evidence="1">Single-pass type I membrane protein</topology>
    </subcellularLocation>
</comment>
<dbReference type="Proteomes" id="UP000822688">
    <property type="component" value="Chromosome 3"/>
</dbReference>
<evidence type="ECO:0000256" key="13">
    <source>
        <dbReference type="ARBA" id="ARBA00022989"/>
    </source>
</evidence>
<keyword evidence="6" id="KW-0808">Transferase</keyword>
<evidence type="ECO:0000256" key="4">
    <source>
        <dbReference type="ARBA" id="ARBA00022527"/>
    </source>
</evidence>
<dbReference type="FunFam" id="3.80.10.10:FF:002046">
    <property type="entry name" value="Predicted protein"/>
    <property type="match status" value="1"/>
</dbReference>
<dbReference type="InterPro" id="IPR008271">
    <property type="entry name" value="Ser/Thr_kinase_AS"/>
</dbReference>
<dbReference type="FunFam" id="1.10.510.10:FF:000453">
    <property type="entry name" value="LRR receptor-like serine/threonine-protein kinase HSL2"/>
    <property type="match status" value="1"/>
</dbReference>
<dbReference type="PANTHER" id="PTHR45974">
    <property type="entry name" value="RECEPTOR-LIKE PROTEIN 55"/>
    <property type="match status" value="1"/>
</dbReference>
<evidence type="ECO:0000256" key="10">
    <source>
        <dbReference type="ARBA" id="ARBA00022741"/>
    </source>
</evidence>
<evidence type="ECO:0000256" key="17">
    <source>
        <dbReference type="PROSITE-ProRule" id="PRU10141"/>
    </source>
</evidence>
<dbReference type="SUPFAM" id="SSF56112">
    <property type="entry name" value="Protein kinase-like (PK-like)"/>
    <property type="match status" value="1"/>
</dbReference>
<evidence type="ECO:0000256" key="19">
    <source>
        <dbReference type="SAM" id="Phobius"/>
    </source>
</evidence>
<dbReference type="PROSITE" id="PS00108">
    <property type="entry name" value="PROTEIN_KINASE_ST"/>
    <property type="match status" value="1"/>
</dbReference>
<keyword evidence="7 19" id="KW-0812">Transmembrane</keyword>
<proteinExistence type="inferred from homology"/>
<dbReference type="Gene3D" id="1.10.510.10">
    <property type="entry name" value="Transferase(Phosphotransferase) domain 1"/>
    <property type="match status" value="1"/>
</dbReference>
<evidence type="ECO:0000256" key="18">
    <source>
        <dbReference type="SAM" id="MobiDB-lite"/>
    </source>
</evidence>
<dbReference type="Gene3D" id="3.80.10.10">
    <property type="entry name" value="Ribonuclease Inhibitor"/>
    <property type="match status" value="2"/>
</dbReference>
<feature type="binding site" evidence="17">
    <location>
        <position position="680"/>
    </location>
    <ligand>
        <name>ATP</name>
        <dbReference type="ChEBI" id="CHEBI:30616"/>
    </ligand>
</feature>
<evidence type="ECO:0000256" key="7">
    <source>
        <dbReference type="ARBA" id="ARBA00022692"/>
    </source>
</evidence>
<dbReference type="GO" id="GO:0005524">
    <property type="term" value="F:ATP binding"/>
    <property type="evidence" value="ECO:0007669"/>
    <property type="project" value="UniProtKB-UniRule"/>
</dbReference>
<dbReference type="EC" id="2.7.11.1" evidence="3"/>
<dbReference type="GO" id="GO:0004674">
    <property type="term" value="F:protein serine/threonine kinase activity"/>
    <property type="evidence" value="ECO:0007669"/>
    <property type="project" value="UniProtKB-KW"/>
</dbReference>
<evidence type="ECO:0000256" key="3">
    <source>
        <dbReference type="ARBA" id="ARBA00012513"/>
    </source>
</evidence>
<keyword evidence="5" id="KW-0433">Leucine-rich repeat</keyword>
<evidence type="ECO:0000256" key="12">
    <source>
        <dbReference type="ARBA" id="ARBA00022840"/>
    </source>
</evidence>
<evidence type="ECO:0000256" key="16">
    <source>
        <dbReference type="ARBA" id="ARBA00023180"/>
    </source>
</evidence>
<keyword evidence="4" id="KW-0723">Serine/threonine-protein kinase</keyword>
<keyword evidence="15" id="KW-0675">Receptor</keyword>
<comment type="similarity">
    <text evidence="2">Belongs to the protein kinase superfamily. Ser/Thr protein kinase family.</text>
</comment>
<keyword evidence="12 17" id="KW-0067">ATP-binding</keyword>
<dbReference type="Gene3D" id="3.30.200.20">
    <property type="entry name" value="Phosphorylase Kinase, domain 1"/>
    <property type="match status" value="1"/>
</dbReference>
<dbReference type="GO" id="GO:0016020">
    <property type="term" value="C:membrane"/>
    <property type="evidence" value="ECO:0007669"/>
    <property type="project" value="UniProtKB-SubCell"/>
</dbReference>
<dbReference type="SUPFAM" id="SSF52058">
    <property type="entry name" value="L domain-like"/>
    <property type="match status" value="1"/>
</dbReference>
<accession>A0A8T0IEN3</accession>
<protein>
    <recommendedName>
        <fullName evidence="3">non-specific serine/threonine protein kinase</fullName>
        <ecNumber evidence="3">2.7.11.1</ecNumber>
    </recommendedName>
</protein>
<keyword evidence="14 19" id="KW-0472">Membrane</keyword>
<reference evidence="21" key="1">
    <citation type="submission" date="2020-06" db="EMBL/GenBank/DDBJ databases">
        <title>WGS assembly of Ceratodon purpureus strain R40.</title>
        <authorList>
            <person name="Carey S.B."/>
            <person name="Jenkins J."/>
            <person name="Shu S."/>
            <person name="Lovell J.T."/>
            <person name="Sreedasyam A."/>
            <person name="Maumus F."/>
            <person name="Tiley G.P."/>
            <person name="Fernandez-Pozo N."/>
            <person name="Barry K."/>
            <person name="Chen C."/>
            <person name="Wang M."/>
            <person name="Lipzen A."/>
            <person name="Daum C."/>
            <person name="Saski C.A."/>
            <person name="Payton A.C."/>
            <person name="Mcbreen J.C."/>
            <person name="Conrad R.E."/>
            <person name="Kollar L.M."/>
            <person name="Olsson S."/>
            <person name="Huttunen S."/>
            <person name="Landis J.B."/>
            <person name="Wickett N.J."/>
            <person name="Johnson M.G."/>
            <person name="Rensing S.A."/>
            <person name="Grimwood J."/>
            <person name="Schmutz J."/>
            <person name="Mcdaniel S.F."/>
        </authorList>
    </citation>
    <scope>NUCLEOTIDE SEQUENCE</scope>
    <source>
        <strain evidence="21">R40</strain>
    </source>
</reference>
<dbReference type="PROSITE" id="PS50011">
    <property type="entry name" value="PROTEIN_KINASE_DOM"/>
    <property type="match status" value="1"/>
</dbReference>
<organism evidence="21 22">
    <name type="scientific">Ceratodon purpureus</name>
    <name type="common">Fire moss</name>
    <name type="synonym">Dicranum purpureum</name>
    <dbReference type="NCBI Taxonomy" id="3225"/>
    <lineage>
        <taxon>Eukaryota</taxon>
        <taxon>Viridiplantae</taxon>
        <taxon>Streptophyta</taxon>
        <taxon>Embryophyta</taxon>
        <taxon>Bryophyta</taxon>
        <taxon>Bryophytina</taxon>
        <taxon>Bryopsida</taxon>
        <taxon>Dicranidae</taxon>
        <taxon>Pseudoditrichales</taxon>
        <taxon>Ditrichaceae</taxon>
        <taxon>Ceratodon</taxon>
    </lineage>
</organism>
<evidence type="ECO:0000256" key="8">
    <source>
        <dbReference type="ARBA" id="ARBA00022729"/>
    </source>
</evidence>
<dbReference type="InterPro" id="IPR013210">
    <property type="entry name" value="LRR_N_plant-typ"/>
</dbReference>
<evidence type="ECO:0000259" key="20">
    <source>
        <dbReference type="PROSITE" id="PS50011"/>
    </source>
</evidence>
<dbReference type="EMBL" id="CM026423">
    <property type="protein sequence ID" value="KAG0582214.1"/>
    <property type="molecule type" value="Genomic_DNA"/>
</dbReference>